<feature type="transmembrane region" description="Helical" evidence="2">
    <location>
        <begin position="7"/>
        <end position="29"/>
    </location>
</feature>
<dbReference type="EMBL" id="ABIK02000007">
    <property type="protein sequence ID" value="EDS75222.1"/>
    <property type="molecule type" value="Genomic_DNA"/>
</dbReference>
<evidence type="ECO:0000256" key="1">
    <source>
        <dbReference type="SAM" id="Coils"/>
    </source>
</evidence>
<evidence type="ECO:0000313" key="3">
    <source>
        <dbReference type="EMBL" id="EDS75222.1"/>
    </source>
</evidence>
<evidence type="ECO:0000313" key="4">
    <source>
        <dbReference type="Proteomes" id="UP000004910"/>
    </source>
</evidence>
<feature type="transmembrane region" description="Helical" evidence="2">
    <location>
        <begin position="35"/>
        <end position="54"/>
    </location>
</feature>
<reference evidence="3" key="1">
    <citation type="submission" date="2008-02" db="EMBL/GenBank/DDBJ databases">
        <authorList>
            <person name="Fulton L."/>
            <person name="Clifton S."/>
            <person name="Fulton B."/>
            <person name="Xu J."/>
            <person name="Minx P."/>
            <person name="Pepin K.H."/>
            <person name="Johnson M."/>
            <person name="Thiruvilangam P."/>
            <person name="Bhonagiri V."/>
            <person name="Nash W.E."/>
            <person name="Mardis E.R."/>
            <person name="Wilson R.K."/>
        </authorList>
    </citation>
    <scope>NUCLEOTIDE SEQUENCE [LARGE SCALE GENOMIC DNA]</scope>
    <source>
        <strain evidence="3">DSM 1552</strain>
    </source>
</reference>
<dbReference type="AlphaFoldDB" id="B1C1G7"/>
<gene>
    <name evidence="3" type="ORF">CLOSPI_01050</name>
</gene>
<name>B1C1G7_9FIRM</name>
<keyword evidence="4" id="KW-1185">Reference proteome</keyword>
<comment type="caution">
    <text evidence="3">The sequence shown here is derived from an EMBL/GenBank/DDBJ whole genome shotgun (WGS) entry which is preliminary data.</text>
</comment>
<organism evidence="3 4">
    <name type="scientific">Thomasclavelia spiroformis DSM 1552</name>
    <dbReference type="NCBI Taxonomy" id="428126"/>
    <lineage>
        <taxon>Bacteria</taxon>
        <taxon>Bacillati</taxon>
        <taxon>Bacillota</taxon>
        <taxon>Erysipelotrichia</taxon>
        <taxon>Erysipelotrichales</taxon>
        <taxon>Coprobacillaceae</taxon>
        <taxon>Thomasclavelia</taxon>
    </lineage>
</organism>
<keyword evidence="2" id="KW-1133">Transmembrane helix</keyword>
<dbReference type="PROSITE" id="PS51257">
    <property type="entry name" value="PROKAR_LIPOPROTEIN"/>
    <property type="match status" value="1"/>
</dbReference>
<evidence type="ECO:0000256" key="2">
    <source>
        <dbReference type="SAM" id="Phobius"/>
    </source>
</evidence>
<dbReference type="HOGENOM" id="CLU_1903057_0_0_9"/>
<accession>B1C1G7</accession>
<reference evidence="3" key="2">
    <citation type="submission" date="2014-06" db="EMBL/GenBank/DDBJ databases">
        <title>Draft genome sequence of Clostridium spiroforme (DSM 1552).</title>
        <authorList>
            <person name="Sudarsanam P."/>
            <person name="Ley R."/>
            <person name="Guruge J."/>
            <person name="Turnbaugh P.J."/>
            <person name="Mahowald M."/>
            <person name="Liep D."/>
            <person name="Gordon J."/>
        </authorList>
    </citation>
    <scope>NUCLEOTIDE SEQUENCE</scope>
    <source>
        <strain evidence="3">DSM 1552</strain>
    </source>
</reference>
<keyword evidence="2" id="KW-0812">Transmembrane</keyword>
<protein>
    <submittedName>
        <fullName evidence="3">Uncharacterized protein</fullName>
    </submittedName>
</protein>
<sequence>MMKYKEFRMMIFSIVMFLLISGACVYFAIDHNKSKVIIGLILLFVLLSIITTKYNMKIFNDSMMIYEYKGIGILPALIDYKDIKDVELISKHKIKIKHRTSSTLYILNAQEFYNELMERMNEYKDQIAKVNKK</sequence>
<keyword evidence="2" id="KW-0472">Membrane</keyword>
<dbReference type="Proteomes" id="UP000004910">
    <property type="component" value="Unassembled WGS sequence"/>
</dbReference>
<keyword evidence="1" id="KW-0175">Coiled coil</keyword>
<dbReference type="eggNOG" id="ENOG5033C4M">
    <property type="taxonomic scope" value="Bacteria"/>
</dbReference>
<dbReference type="RefSeq" id="WP_004608800.1">
    <property type="nucleotide sequence ID" value="NZ_CP102275.1"/>
</dbReference>
<dbReference type="GeneID" id="94017871"/>
<feature type="coiled-coil region" evidence="1">
    <location>
        <begin position="106"/>
        <end position="133"/>
    </location>
</feature>
<proteinExistence type="predicted"/>